<proteinExistence type="predicted"/>
<organism evidence="2 3">
    <name type="scientific">Candidatus Thiomargarita nelsonii</name>
    <dbReference type="NCBI Taxonomy" id="1003181"/>
    <lineage>
        <taxon>Bacteria</taxon>
        <taxon>Pseudomonadati</taxon>
        <taxon>Pseudomonadota</taxon>
        <taxon>Gammaproteobacteria</taxon>
        <taxon>Thiotrichales</taxon>
        <taxon>Thiotrichaceae</taxon>
        <taxon>Thiomargarita</taxon>
    </lineage>
</organism>
<name>A0A4E0QXA2_9GAMM</name>
<dbReference type="EMBL" id="JSZA02000009">
    <property type="protein sequence ID" value="TGO03625.1"/>
    <property type="molecule type" value="Genomic_DNA"/>
</dbReference>
<evidence type="ECO:0000313" key="3">
    <source>
        <dbReference type="Proteomes" id="UP000030428"/>
    </source>
</evidence>
<comment type="caution">
    <text evidence="2">The sequence shown here is derived from an EMBL/GenBank/DDBJ whole genome shotgun (WGS) entry which is preliminary data.</text>
</comment>
<dbReference type="Proteomes" id="UP000030428">
    <property type="component" value="Unassembled WGS sequence"/>
</dbReference>
<evidence type="ECO:0000313" key="2">
    <source>
        <dbReference type="EMBL" id="TGO03625.1"/>
    </source>
</evidence>
<evidence type="ECO:0000256" key="1">
    <source>
        <dbReference type="SAM" id="MobiDB-lite"/>
    </source>
</evidence>
<gene>
    <name evidence="2" type="ORF">PN36_03305</name>
</gene>
<reference evidence="2 3" key="1">
    <citation type="journal article" date="2016" name="Front. Microbiol.">
        <title>Single-Cell (Meta-)Genomics of a Dimorphic Candidatus Thiomargarita nelsonii Reveals Genomic Plasticity.</title>
        <authorList>
            <person name="Flood B.E."/>
            <person name="Fliss P."/>
            <person name="Jones D.S."/>
            <person name="Dick G.J."/>
            <person name="Jain S."/>
            <person name="Kaster A.K."/>
            <person name="Winkel M."/>
            <person name="Mussmann M."/>
            <person name="Bailey J."/>
        </authorList>
    </citation>
    <scope>NUCLEOTIDE SEQUENCE [LARGE SCALE GENOMIC DNA]</scope>
    <source>
        <strain evidence="2">Hydrate Ridge</strain>
    </source>
</reference>
<feature type="compositionally biased region" description="Polar residues" evidence="1">
    <location>
        <begin position="48"/>
        <end position="59"/>
    </location>
</feature>
<sequence>MGRPTHHCYKFQRVGGFRTALPTLQKKVVRLIRIAQKRKPIQYDKNDTSSTYQEQNGTYNADKKQKRLHPETKEETYMTRKNF</sequence>
<accession>A0A4E0QXA2</accession>
<feature type="region of interest" description="Disordered" evidence="1">
    <location>
        <begin position="42"/>
        <end position="83"/>
    </location>
</feature>
<dbReference type="AlphaFoldDB" id="A0A4E0QXA2"/>
<protein>
    <submittedName>
        <fullName evidence="2">Uncharacterized protein</fullName>
    </submittedName>
</protein>
<keyword evidence="3" id="KW-1185">Reference proteome</keyword>
<feature type="compositionally biased region" description="Basic and acidic residues" evidence="1">
    <location>
        <begin position="68"/>
        <end position="83"/>
    </location>
</feature>